<dbReference type="GO" id="GO:0000281">
    <property type="term" value="P:mitotic cytokinesis"/>
    <property type="evidence" value="ECO:0007669"/>
    <property type="project" value="TreeGrafter"/>
</dbReference>
<keyword evidence="11" id="KW-1185">Reference proteome</keyword>
<dbReference type="RefSeq" id="XP_068351867.1">
    <property type="nucleotide sequence ID" value="XM_068494463.1"/>
</dbReference>
<dbReference type="AlphaFoldDB" id="A0A1J4JHU3"/>
<keyword evidence="2" id="KW-0963">Cytoplasm</keyword>
<dbReference type="Gene3D" id="2.30.29.170">
    <property type="match status" value="1"/>
</dbReference>
<dbReference type="PROSITE" id="PS50222">
    <property type="entry name" value="EF_HAND_2"/>
    <property type="match status" value="1"/>
</dbReference>
<evidence type="ECO:0008006" key="12">
    <source>
        <dbReference type="Google" id="ProtNLM"/>
    </source>
</evidence>
<evidence type="ECO:0000256" key="7">
    <source>
        <dbReference type="ARBA" id="ARBA00023273"/>
    </source>
</evidence>
<evidence type="ECO:0000256" key="6">
    <source>
        <dbReference type="ARBA" id="ARBA00023212"/>
    </source>
</evidence>
<evidence type="ECO:0000256" key="1">
    <source>
        <dbReference type="ARBA" id="ARBA00004611"/>
    </source>
</evidence>
<evidence type="ECO:0000259" key="9">
    <source>
        <dbReference type="PROSITE" id="PS51336"/>
    </source>
</evidence>
<dbReference type="PANTHER" id="PTHR12086">
    <property type="entry name" value="EF-HAND DOMAIN C-TERMINAL CONTAINING PROTEIN"/>
    <property type="match status" value="1"/>
</dbReference>
<evidence type="ECO:0000256" key="2">
    <source>
        <dbReference type="ARBA" id="ARBA00022490"/>
    </source>
</evidence>
<evidence type="ECO:0000256" key="4">
    <source>
        <dbReference type="ARBA" id="ARBA00022846"/>
    </source>
</evidence>
<keyword evidence="4" id="KW-0282">Flagellum</keyword>
<dbReference type="InterPro" id="IPR040193">
    <property type="entry name" value="EFHC1/EFHC2/EFHB"/>
</dbReference>
<comment type="caution">
    <text evidence="10">The sequence shown here is derived from an EMBL/GenBank/DDBJ whole genome shotgun (WGS) entry which is preliminary data.</text>
</comment>
<dbReference type="GO" id="GO:0043014">
    <property type="term" value="F:alpha-tubulin binding"/>
    <property type="evidence" value="ECO:0007669"/>
    <property type="project" value="TreeGrafter"/>
</dbReference>
<keyword evidence="6" id="KW-0206">Cytoskeleton</keyword>
<dbReference type="PANTHER" id="PTHR12086:SF9">
    <property type="entry name" value="EF-HAND DOMAIN-CONTAINING PROTEIN 1"/>
    <property type="match status" value="1"/>
</dbReference>
<evidence type="ECO:0000256" key="5">
    <source>
        <dbReference type="ARBA" id="ARBA00023069"/>
    </source>
</evidence>
<dbReference type="InterPro" id="IPR006602">
    <property type="entry name" value="DM10_dom"/>
</dbReference>
<proteinExistence type="predicted"/>
<dbReference type="PROSITE" id="PS51336">
    <property type="entry name" value="DM10"/>
    <property type="match status" value="1"/>
</dbReference>
<accession>A0A1J4JHU3</accession>
<dbReference type="Gene3D" id="1.10.238.10">
    <property type="entry name" value="EF-hand"/>
    <property type="match status" value="1"/>
</dbReference>
<dbReference type="GO" id="GO:0005930">
    <property type="term" value="C:axoneme"/>
    <property type="evidence" value="ECO:0007669"/>
    <property type="project" value="TreeGrafter"/>
</dbReference>
<dbReference type="InterPro" id="IPR011992">
    <property type="entry name" value="EF-hand-dom_pair"/>
</dbReference>
<keyword evidence="5" id="KW-0969">Cilium</keyword>
<dbReference type="GO" id="GO:0007052">
    <property type="term" value="P:mitotic spindle organization"/>
    <property type="evidence" value="ECO:0007669"/>
    <property type="project" value="TreeGrafter"/>
</dbReference>
<evidence type="ECO:0000313" key="10">
    <source>
        <dbReference type="EMBL" id="OHS98730.1"/>
    </source>
</evidence>
<reference evidence="10" key="1">
    <citation type="submission" date="2016-10" db="EMBL/GenBank/DDBJ databases">
        <authorList>
            <person name="Benchimol M."/>
            <person name="Almeida L.G."/>
            <person name="Vasconcelos A.T."/>
            <person name="Perreira-Neves A."/>
            <person name="Rosa I.A."/>
            <person name="Tasca T."/>
            <person name="Bogo M.R."/>
            <person name="de Souza W."/>
        </authorList>
    </citation>
    <scope>NUCLEOTIDE SEQUENCE [LARGE SCALE GENOMIC DNA]</scope>
    <source>
        <strain evidence="10">K</strain>
    </source>
</reference>
<sequence length="194" mass="22397">MVDIRPPATILQFSATINSRRPEDKMREFVIAYYLEDQAFSVAEKRVPNSGFGSGQFLKKTVVNNPKTGKPYEPREVYVGAVIDMGGWQFTLQEASEDALKVMEAHSDVFTKCDLNELLKITRERMTVSSPECLVMFQKYDTRKRGYVTLAEVQEVLLKCGIDFGDQEFLTLFRRYQVRGIDFFDYQSFVRNLV</sequence>
<dbReference type="FunFam" id="2.30.29.170:FF:000002">
    <property type="entry name" value="EF-hand domain (C-terminal) containing 1"/>
    <property type="match status" value="1"/>
</dbReference>
<gene>
    <name evidence="10" type="ORF">TRFO_08734</name>
</gene>
<feature type="domain" description="DM10" evidence="9">
    <location>
        <begin position="7"/>
        <end position="107"/>
    </location>
</feature>
<dbReference type="Pfam" id="PF06565">
    <property type="entry name" value="DM10_dom"/>
    <property type="match status" value="1"/>
</dbReference>
<dbReference type="VEuPathDB" id="TrichDB:TRFO_08734"/>
<dbReference type="SMART" id="SM00676">
    <property type="entry name" value="DM10"/>
    <property type="match status" value="1"/>
</dbReference>
<dbReference type="GO" id="GO:0060285">
    <property type="term" value="P:cilium-dependent cell motility"/>
    <property type="evidence" value="ECO:0007669"/>
    <property type="project" value="TreeGrafter"/>
</dbReference>
<comment type="subcellular location">
    <subcellularLocation>
        <location evidence="1">Cytoplasm</location>
        <location evidence="1">Cytoskeleton</location>
        <location evidence="1">Flagellum axoneme</location>
    </subcellularLocation>
</comment>
<dbReference type="SUPFAM" id="SSF47473">
    <property type="entry name" value="EF-hand"/>
    <property type="match status" value="1"/>
</dbReference>
<dbReference type="OrthoDB" id="6360546at2759"/>
<evidence type="ECO:0000256" key="3">
    <source>
        <dbReference type="ARBA" id="ARBA00022737"/>
    </source>
</evidence>
<name>A0A1J4JHU3_9EUKA</name>
<dbReference type="GO" id="GO:0072686">
    <property type="term" value="C:mitotic spindle"/>
    <property type="evidence" value="ECO:0007669"/>
    <property type="project" value="TreeGrafter"/>
</dbReference>
<feature type="domain" description="EF-hand" evidence="8">
    <location>
        <begin position="128"/>
        <end position="163"/>
    </location>
</feature>
<dbReference type="Proteomes" id="UP000179807">
    <property type="component" value="Unassembled WGS sequence"/>
</dbReference>
<dbReference type="EMBL" id="MLAK01001038">
    <property type="protein sequence ID" value="OHS98730.1"/>
    <property type="molecule type" value="Genomic_DNA"/>
</dbReference>
<dbReference type="GeneID" id="94829167"/>
<keyword evidence="3" id="KW-0677">Repeat</keyword>
<dbReference type="GO" id="GO:0005509">
    <property type="term" value="F:calcium ion binding"/>
    <property type="evidence" value="ECO:0007669"/>
    <property type="project" value="InterPro"/>
</dbReference>
<dbReference type="InterPro" id="IPR002048">
    <property type="entry name" value="EF_hand_dom"/>
</dbReference>
<organism evidence="10 11">
    <name type="scientific">Tritrichomonas foetus</name>
    <dbReference type="NCBI Taxonomy" id="1144522"/>
    <lineage>
        <taxon>Eukaryota</taxon>
        <taxon>Metamonada</taxon>
        <taxon>Parabasalia</taxon>
        <taxon>Tritrichomonadida</taxon>
        <taxon>Tritrichomonadidae</taxon>
        <taxon>Tritrichomonas</taxon>
    </lineage>
</organism>
<protein>
    <recommendedName>
        <fullName evidence="12">EF hand family protein</fullName>
    </recommendedName>
</protein>
<evidence type="ECO:0000259" key="8">
    <source>
        <dbReference type="PROSITE" id="PS50222"/>
    </source>
</evidence>
<evidence type="ECO:0000313" key="11">
    <source>
        <dbReference type="Proteomes" id="UP000179807"/>
    </source>
</evidence>
<keyword evidence="7" id="KW-0966">Cell projection</keyword>